<name>W0EZI7_9BACT</name>
<keyword evidence="4" id="KW-1185">Reference proteome</keyword>
<dbReference type="InterPro" id="IPR015995">
    <property type="entry name" value="MlrC_N"/>
</dbReference>
<accession>W0EZI7</accession>
<feature type="domain" description="Microcystin LR degradation protein MlrC C-terminal" evidence="1">
    <location>
        <begin position="300"/>
        <end position="476"/>
    </location>
</feature>
<evidence type="ECO:0000259" key="2">
    <source>
        <dbReference type="Pfam" id="PF07364"/>
    </source>
</evidence>
<proteinExistence type="predicted"/>
<dbReference type="STRING" id="929713.NIASO_04250"/>
<sequence>MKKKIAIIGIYHESNTFNKRPTVYADFENGHLLKGDAIVAHYKEAHHEIGGFIQAMDHEQVELVPVLYAEATPGGSIATETYLRLKAELGALLQSVLPVDAVLVAPHGAGVCDAYPDMDGDWLSFVRTLVGVEVPIVGTLDPHANVSPLMIAATNALFAYATNPHLDQRATGIRAAQLLNQMLFENMAVQQQLIQLPLSISIEQQNTGNEPCISLYRQVQQIAADAGVLHASIILGFPYADVREMGTSLVVITTKAPASENLIMELRSCFLSRLQQFTGAKVRLQTILPDAASLQKPVLLLDMGDNVGGGSAGTSMYLMDLLEAAEQTRACICITHAPTVAWISRLEKGARFDISFEQIDAVNSPASYAVTLVGLQDGFFTEPDPRHGGQTQFNMGKVAVLHTDHQNIIIIASLKIPPFSSRQLTSLGIVVEELNWVIAKGVNAPIAAFKDTCATILQVDTPGETRADVTTFIFKNRRVPLYPFEAINNV</sequence>
<reference evidence="3 4" key="1">
    <citation type="submission" date="2013-12" db="EMBL/GenBank/DDBJ databases">
        <authorList>
            <consortium name="DOE Joint Genome Institute"/>
            <person name="Eisen J."/>
            <person name="Huntemann M."/>
            <person name="Han J."/>
            <person name="Chen A."/>
            <person name="Kyrpides N."/>
            <person name="Mavromatis K."/>
            <person name="Markowitz V."/>
            <person name="Palaniappan K."/>
            <person name="Ivanova N."/>
            <person name="Schaumberg A."/>
            <person name="Pati A."/>
            <person name="Liolios K."/>
            <person name="Nordberg H.P."/>
            <person name="Cantor M.N."/>
            <person name="Hua S.X."/>
            <person name="Woyke T."/>
        </authorList>
    </citation>
    <scope>NUCLEOTIDE SEQUENCE [LARGE SCALE GENOMIC DNA]</scope>
    <source>
        <strain evidence="4">DSM 19437</strain>
    </source>
</reference>
<dbReference type="Pfam" id="PF07171">
    <property type="entry name" value="MlrC_C"/>
    <property type="match status" value="1"/>
</dbReference>
<dbReference type="Proteomes" id="UP000003586">
    <property type="component" value="Chromosome"/>
</dbReference>
<dbReference type="OrthoDB" id="9815420at2"/>
<dbReference type="EMBL" id="CP007035">
    <property type="protein sequence ID" value="AHF14614.1"/>
    <property type="molecule type" value="Genomic_DNA"/>
</dbReference>
<protein>
    <recommendedName>
        <fullName evidence="5">Microcystin LR degradation protein MlrC</fullName>
    </recommendedName>
</protein>
<feature type="domain" description="Microcystin LR degradation protein MlrC N-terminal" evidence="2">
    <location>
        <begin position="4"/>
        <end position="291"/>
    </location>
</feature>
<organism evidence="3 4">
    <name type="scientific">Niabella soli DSM 19437</name>
    <dbReference type="NCBI Taxonomy" id="929713"/>
    <lineage>
        <taxon>Bacteria</taxon>
        <taxon>Pseudomonadati</taxon>
        <taxon>Bacteroidota</taxon>
        <taxon>Chitinophagia</taxon>
        <taxon>Chitinophagales</taxon>
        <taxon>Chitinophagaceae</taxon>
        <taxon>Niabella</taxon>
    </lineage>
</organism>
<dbReference type="KEGG" id="nso:NIASO_04250"/>
<dbReference type="eggNOG" id="COG5476">
    <property type="taxonomic scope" value="Bacteria"/>
</dbReference>
<dbReference type="RefSeq" id="WP_008583324.1">
    <property type="nucleotide sequence ID" value="NZ_CP007035.1"/>
</dbReference>
<evidence type="ECO:0000313" key="3">
    <source>
        <dbReference type="EMBL" id="AHF14614.1"/>
    </source>
</evidence>
<dbReference type="Pfam" id="PF07364">
    <property type="entry name" value="DUF1485"/>
    <property type="match status" value="1"/>
</dbReference>
<dbReference type="HOGENOM" id="CLU_028172_1_0_10"/>
<evidence type="ECO:0008006" key="5">
    <source>
        <dbReference type="Google" id="ProtNLM"/>
    </source>
</evidence>
<gene>
    <name evidence="3" type="ORF">NIASO_04250</name>
</gene>
<evidence type="ECO:0000259" key="1">
    <source>
        <dbReference type="Pfam" id="PF07171"/>
    </source>
</evidence>
<evidence type="ECO:0000313" key="4">
    <source>
        <dbReference type="Proteomes" id="UP000003586"/>
    </source>
</evidence>
<dbReference type="AlphaFoldDB" id="W0EZI7"/>
<dbReference type="InterPro" id="IPR010799">
    <property type="entry name" value="MlrC_C"/>
</dbReference>